<organism evidence="11 12">
    <name type="scientific">Candidatus Odoribacter faecigallinarum</name>
    <dbReference type="NCBI Taxonomy" id="2838706"/>
    <lineage>
        <taxon>Bacteria</taxon>
        <taxon>Pseudomonadati</taxon>
        <taxon>Bacteroidota</taxon>
        <taxon>Bacteroidia</taxon>
        <taxon>Bacteroidales</taxon>
        <taxon>Odoribacteraceae</taxon>
        <taxon>Odoribacter</taxon>
    </lineage>
</organism>
<dbReference type="EMBL" id="DXFT01000021">
    <property type="protein sequence ID" value="HIX02712.1"/>
    <property type="molecule type" value="Genomic_DNA"/>
</dbReference>
<evidence type="ECO:0000259" key="10">
    <source>
        <dbReference type="Pfam" id="PF21694"/>
    </source>
</evidence>
<dbReference type="InterPro" id="IPR010372">
    <property type="entry name" value="DNA_pol3_delta_N"/>
</dbReference>
<accession>A0A9D2ABE9</accession>
<dbReference type="PANTHER" id="PTHR34388:SF1">
    <property type="entry name" value="DNA POLYMERASE III SUBUNIT DELTA"/>
    <property type="match status" value="1"/>
</dbReference>
<evidence type="ECO:0000256" key="1">
    <source>
        <dbReference type="ARBA" id="ARBA00012417"/>
    </source>
</evidence>
<dbReference type="InterPro" id="IPR005790">
    <property type="entry name" value="DNA_polIII_delta"/>
</dbReference>
<dbReference type="Proteomes" id="UP000824202">
    <property type="component" value="Unassembled WGS sequence"/>
</dbReference>
<comment type="catalytic activity">
    <reaction evidence="8">
        <text>DNA(n) + a 2'-deoxyribonucleoside 5'-triphosphate = DNA(n+1) + diphosphate</text>
        <dbReference type="Rhea" id="RHEA:22508"/>
        <dbReference type="Rhea" id="RHEA-COMP:17339"/>
        <dbReference type="Rhea" id="RHEA-COMP:17340"/>
        <dbReference type="ChEBI" id="CHEBI:33019"/>
        <dbReference type="ChEBI" id="CHEBI:61560"/>
        <dbReference type="ChEBI" id="CHEBI:173112"/>
        <dbReference type="EC" id="2.7.7.7"/>
    </reaction>
</comment>
<feature type="domain" description="DNA polymerase III delta subunit-like C-terminal" evidence="10">
    <location>
        <begin position="211"/>
        <end position="314"/>
    </location>
</feature>
<name>A0A9D2ABE9_9BACT</name>
<dbReference type="GO" id="GO:0003887">
    <property type="term" value="F:DNA-directed DNA polymerase activity"/>
    <property type="evidence" value="ECO:0007669"/>
    <property type="project" value="UniProtKB-KW"/>
</dbReference>
<keyword evidence="4 11" id="KW-0548">Nucleotidyltransferase</keyword>
<comment type="similarity">
    <text evidence="7">Belongs to the DNA polymerase HolA subunit family.</text>
</comment>
<keyword evidence="6" id="KW-0239">DNA-directed DNA polymerase</keyword>
<dbReference type="GO" id="GO:0003677">
    <property type="term" value="F:DNA binding"/>
    <property type="evidence" value="ECO:0007669"/>
    <property type="project" value="InterPro"/>
</dbReference>
<dbReference type="GO" id="GO:0009360">
    <property type="term" value="C:DNA polymerase III complex"/>
    <property type="evidence" value="ECO:0007669"/>
    <property type="project" value="InterPro"/>
</dbReference>
<comment type="caution">
    <text evidence="11">The sequence shown here is derived from an EMBL/GenBank/DDBJ whole genome shotgun (WGS) entry which is preliminary data.</text>
</comment>
<evidence type="ECO:0000256" key="5">
    <source>
        <dbReference type="ARBA" id="ARBA00022705"/>
    </source>
</evidence>
<sequence>MTYDEIRRDIKAQKYKPIYFLCGEEPFFIDSLTRLLEDNILPEEEKAFNQTVLYGNDITMGTVTDTARRFPMMAERQVVIVREAQNIRDFDNLTPYIDHFQPATVLVLAYKNKKPDQRKSVFKKLKSSSNCVYFESAKLYDNKIPEWITGYCKEQGYRITAKAAGILADSLGTDLSRIANEIDKLALHLAKGGEINEALVEEHTGISKDFNSFELRSAIIRKDYVKANLIVNYFESNPKNNPLVLIIGTLFSYFLNLLTYHYEKRKVTNQQEIAKILGINPYFLKEYTEGGKAYNAMKCAKIISLLREYDMMSKGVGNAGTAEGELLKELVFKIMH</sequence>
<evidence type="ECO:0000256" key="7">
    <source>
        <dbReference type="ARBA" id="ARBA00034754"/>
    </source>
</evidence>
<evidence type="ECO:0000256" key="8">
    <source>
        <dbReference type="ARBA" id="ARBA00049244"/>
    </source>
</evidence>
<dbReference type="GO" id="GO:0006261">
    <property type="term" value="P:DNA-templated DNA replication"/>
    <property type="evidence" value="ECO:0007669"/>
    <property type="project" value="TreeGrafter"/>
</dbReference>
<evidence type="ECO:0000256" key="3">
    <source>
        <dbReference type="ARBA" id="ARBA00022679"/>
    </source>
</evidence>
<reference evidence="11" key="1">
    <citation type="journal article" date="2021" name="PeerJ">
        <title>Extensive microbial diversity within the chicken gut microbiome revealed by metagenomics and culture.</title>
        <authorList>
            <person name="Gilroy R."/>
            <person name="Ravi A."/>
            <person name="Getino M."/>
            <person name="Pursley I."/>
            <person name="Horton D.L."/>
            <person name="Alikhan N.F."/>
            <person name="Baker D."/>
            <person name="Gharbi K."/>
            <person name="Hall N."/>
            <person name="Watson M."/>
            <person name="Adriaenssens E.M."/>
            <person name="Foster-Nyarko E."/>
            <person name="Jarju S."/>
            <person name="Secka A."/>
            <person name="Antonio M."/>
            <person name="Oren A."/>
            <person name="Chaudhuri R.R."/>
            <person name="La Ragione R."/>
            <person name="Hildebrand F."/>
            <person name="Pallen M.J."/>
        </authorList>
    </citation>
    <scope>NUCLEOTIDE SEQUENCE</scope>
    <source>
        <strain evidence="11">23274</strain>
    </source>
</reference>
<keyword evidence="3 11" id="KW-0808">Transferase</keyword>
<dbReference type="Gene3D" id="3.40.50.300">
    <property type="entry name" value="P-loop containing nucleotide triphosphate hydrolases"/>
    <property type="match status" value="1"/>
</dbReference>
<evidence type="ECO:0000256" key="4">
    <source>
        <dbReference type="ARBA" id="ARBA00022695"/>
    </source>
</evidence>
<dbReference type="Gene3D" id="1.20.272.10">
    <property type="match status" value="1"/>
</dbReference>
<proteinExistence type="inferred from homology"/>
<dbReference type="Gene3D" id="1.10.8.60">
    <property type="match status" value="1"/>
</dbReference>
<evidence type="ECO:0000256" key="2">
    <source>
        <dbReference type="ARBA" id="ARBA00017703"/>
    </source>
</evidence>
<dbReference type="Pfam" id="PF06144">
    <property type="entry name" value="DNA_pol3_delta"/>
    <property type="match status" value="1"/>
</dbReference>
<evidence type="ECO:0000256" key="6">
    <source>
        <dbReference type="ARBA" id="ARBA00022932"/>
    </source>
</evidence>
<dbReference type="InterPro" id="IPR048466">
    <property type="entry name" value="DNA_pol3_delta-like_C"/>
</dbReference>
<evidence type="ECO:0000313" key="12">
    <source>
        <dbReference type="Proteomes" id="UP000824202"/>
    </source>
</evidence>
<dbReference type="SUPFAM" id="SSF48019">
    <property type="entry name" value="post-AAA+ oligomerization domain-like"/>
    <property type="match status" value="1"/>
</dbReference>
<evidence type="ECO:0000313" key="11">
    <source>
        <dbReference type="EMBL" id="HIX02712.1"/>
    </source>
</evidence>
<dbReference type="Pfam" id="PF21694">
    <property type="entry name" value="DNA_pol3_delta_C"/>
    <property type="match status" value="1"/>
</dbReference>
<gene>
    <name evidence="11" type="primary">holA</name>
    <name evidence="11" type="ORF">H9863_01160</name>
</gene>
<dbReference type="InterPro" id="IPR008921">
    <property type="entry name" value="DNA_pol3_clamp-load_cplx_C"/>
</dbReference>
<dbReference type="AlphaFoldDB" id="A0A9D2ABE9"/>
<dbReference type="InterPro" id="IPR027417">
    <property type="entry name" value="P-loop_NTPase"/>
</dbReference>
<dbReference type="EC" id="2.7.7.7" evidence="1"/>
<evidence type="ECO:0000259" key="9">
    <source>
        <dbReference type="Pfam" id="PF06144"/>
    </source>
</evidence>
<dbReference type="PANTHER" id="PTHR34388">
    <property type="entry name" value="DNA POLYMERASE III SUBUNIT DELTA"/>
    <property type="match status" value="1"/>
</dbReference>
<protein>
    <recommendedName>
        <fullName evidence="2">DNA polymerase III subunit delta</fullName>
        <ecNumber evidence="1">2.7.7.7</ecNumber>
    </recommendedName>
</protein>
<reference evidence="11" key="2">
    <citation type="submission" date="2021-04" db="EMBL/GenBank/DDBJ databases">
        <authorList>
            <person name="Gilroy R."/>
        </authorList>
    </citation>
    <scope>NUCLEOTIDE SEQUENCE</scope>
    <source>
        <strain evidence="11">23274</strain>
    </source>
</reference>
<dbReference type="SUPFAM" id="SSF52540">
    <property type="entry name" value="P-loop containing nucleoside triphosphate hydrolases"/>
    <property type="match status" value="1"/>
</dbReference>
<feature type="domain" description="DNA polymerase III delta N-terminal" evidence="9">
    <location>
        <begin position="19"/>
        <end position="132"/>
    </location>
</feature>
<keyword evidence="5" id="KW-0235">DNA replication</keyword>
<dbReference type="NCBIfam" id="TIGR01128">
    <property type="entry name" value="holA"/>
    <property type="match status" value="1"/>
</dbReference>